<reference evidence="2 3" key="1">
    <citation type="journal article" date="2022" name="Nat. Genet.">
        <title>Improved pea reference genome and pan-genome highlight genomic features and evolutionary characteristics.</title>
        <authorList>
            <person name="Yang T."/>
            <person name="Liu R."/>
            <person name="Luo Y."/>
            <person name="Hu S."/>
            <person name="Wang D."/>
            <person name="Wang C."/>
            <person name="Pandey M.K."/>
            <person name="Ge S."/>
            <person name="Xu Q."/>
            <person name="Li N."/>
            <person name="Li G."/>
            <person name="Huang Y."/>
            <person name="Saxena R.K."/>
            <person name="Ji Y."/>
            <person name="Li M."/>
            <person name="Yan X."/>
            <person name="He Y."/>
            <person name="Liu Y."/>
            <person name="Wang X."/>
            <person name="Xiang C."/>
            <person name="Varshney R.K."/>
            <person name="Ding H."/>
            <person name="Gao S."/>
            <person name="Zong X."/>
        </authorList>
    </citation>
    <scope>NUCLEOTIDE SEQUENCE [LARGE SCALE GENOMIC DNA]</scope>
    <source>
        <strain evidence="2 3">cv. Zhongwan 6</strain>
    </source>
</reference>
<protein>
    <submittedName>
        <fullName evidence="2">Uncharacterized protein</fullName>
    </submittedName>
</protein>
<evidence type="ECO:0000256" key="1">
    <source>
        <dbReference type="SAM" id="MobiDB-lite"/>
    </source>
</evidence>
<keyword evidence="3" id="KW-1185">Reference proteome</keyword>
<feature type="region of interest" description="Disordered" evidence="1">
    <location>
        <begin position="80"/>
        <end position="111"/>
    </location>
</feature>
<dbReference type="AlphaFoldDB" id="A0A9D4XTV3"/>
<gene>
    <name evidence="2" type="ORF">KIW84_030869</name>
</gene>
<evidence type="ECO:0000313" key="3">
    <source>
        <dbReference type="Proteomes" id="UP001058974"/>
    </source>
</evidence>
<dbReference type="EMBL" id="JAMSHJ010000003">
    <property type="protein sequence ID" value="KAI5424845.1"/>
    <property type="molecule type" value="Genomic_DNA"/>
</dbReference>
<feature type="compositionally biased region" description="Basic residues" evidence="1">
    <location>
        <begin position="101"/>
        <end position="111"/>
    </location>
</feature>
<dbReference type="Gramene" id="Psat03G0086900-T1">
    <property type="protein sequence ID" value="KAI5424845.1"/>
    <property type="gene ID" value="KIW84_030869"/>
</dbReference>
<organism evidence="2 3">
    <name type="scientific">Pisum sativum</name>
    <name type="common">Garden pea</name>
    <name type="synonym">Lathyrus oleraceus</name>
    <dbReference type="NCBI Taxonomy" id="3888"/>
    <lineage>
        <taxon>Eukaryota</taxon>
        <taxon>Viridiplantae</taxon>
        <taxon>Streptophyta</taxon>
        <taxon>Embryophyta</taxon>
        <taxon>Tracheophyta</taxon>
        <taxon>Spermatophyta</taxon>
        <taxon>Magnoliopsida</taxon>
        <taxon>eudicotyledons</taxon>
        <taxon>Gunneridae</taxon>
        <taxon>Pentapetalae</taxon>
        <taxon>rosids</taxon>
        <taxon>fabids</taxon>
        <taxon>Fabales</taxon>
        <taxon>Fabaceae</taxon>
        <taxon>Papilionoideae</taxon>
        <taxon>50 kb inversion clade</taxon>
        <taxon>NPAAA clade</taxon>
        <taxon>Hologalegina</taxon>
        <taxon>IRL clade</taxon>
        <taxon>Fabeae</taxon>
        <taxon>Lathyrus</taxon>
    </lineage>
</organism>
<evidence type="ECO:0000313" key="2">
    <source>
        <dbReference type="EMBL" id="KAI5424845.1"/>
    </source>
</evidence>
<comment type="caution">
    <text evidence="2">The sequence shown here is derived from an EMBL/GenBank/DDBJ whole genome shotgun (WGS) entry which is preliminary data.</text>
</comment>
<dbReference type="Proteomes" id="UP001058974">
    <property type="component" value="Chromosome 3"/>
</dbReference>
<name>A0A9D4XTV3_PEA</name>
<sequence>MMFAKHYMFTPHMVPFVDRRYGLAWFKREFTTLDVEHRAESIEIWKAFLTPKLLSTRLSTKEGKVVVSLKKSTRYVVDVGDQPSQASKSQKKENFPTVGAPKRRQSKRKKP</sequence>
<proteinExistence type="predicted"/>
<accession>A0A9D4XTV3</accession>